<accession>A0A3A6QNJ9</accession>
<dbReference type="Proteomes" id="UP000281564">
    <property type="component" value="Unassembled WGS sequence"/>
</dbReference>
<sequence>MSLACIVVELKLLASAGTVDAHRATCRQSLETKLICGALSRQYENHMFAIFFKSIHSFGLRTLRSVRCFAVRGIRSYARRWLHRSMGGRSFGMLGRRGYSLLFRLATAPGIVLHELAHRLTCLLAGVPVQSAVYFQLTGPPGYVQHATPSRWSTTAAIALAPLAGNIAVAAVLLEYSLAIYTGSGVDAVVTGGLLWWVAIAALTHSLPSSTDLGTVWAATTARWYRVPLAVVVGPLYALRRLAGRVGSYRLTVPLSLAVLGGMMALHDLSPAAFLGCVFGGQWGCWDGSPRLGAVLSKMLLDCLDQLRAMGVLVSVR</sequence>
<keyword evidence="2" id="KW-1185">Reference proteome</keyword>
<evidence type="ECO:0000313" key="1">
    <source>
        <dbReference type="EMBL" id="RJX49475.1"/>
    </source>
</evidence>
<organism evidence="1 2">
    <name type="scientific">Halonotius pteroides</name>
    <dbReference type="NCBI Taxonomy" id="268735"/>
    <lineage>
        <taxon>Archaea</taxon>
        <taxon>Methanobacteriati</taxon>
        <taxon>Methanobacteriota</taxon>
        <taxon>Stenosarchaea group</taxon>
        <taxon>Halobacteria</taxon>
        <taxon>Halobacteriales</taxon>
        <taxon>Haloferacaceae</taxon>
        <taxon>Halonotius</taxon>
    </lineage>
</organism>
<comment type="caution">
    <text evidence="1">The sequence shown here is derived from an EMBL/GenBank/DDBJ whole genome shotgun (WGS) entry which is preliminary data.</text>
</comment>
<dbReference type="EMBL" id="QMDW01000010">
    <property type="protein sequence ID" value="RJX49475.1"/>
    <property type="molecule type" value="Genomic_DNA"/>
</dbReference>
<evidence type="ECO:0000313" key="2">
    <source>
        <dbReference type="Proteomes" id="UP000281564"/>
    </source>
</evidence>
<reference evidence="1 2" key="1">
    <citation type="submission" date="2018-06" db="EMBL/GenBank/DDBJ databases">
        <title>Halonotius sp. F13-13 a new haloarchaeeon isolated from a solar saltern from Isla Cristina, Huelva, Spain.</title>
        <authorList>
            <person name="Duran-Viseras A."/>
            <person name="Sanchez-Porro C."/>
            <person name="Ventosa A."/>
        </authorList>
    </citation>
    <scope>NUCLEOTIDE SEQUENCE [LARGE SCALE GENOMIC DNA]</scope>
    <source>
        <strain evidence="1 2">CECT 7525</strain>
    </source>
</reference>
<dbReference type="AlphaFoldDB" id="A0A3A6QNJ9"/>
<gene>
    <name evidence="1" type="ORF">DP106_08375</name>
</gene>
<proteinExistence type="predicted"/>
<name>A0A3A6QNJ9_9EURY</name>
<evidence type="ECO:0008006" key="3">
    <source>
        <dbReference type="Google" id="ProtNLM"/>
    </source>
</evidence>
<protein>
    <recommendedName>
        <fullName evidence="3">DUF3267 domain-containing protein</fullName>
    </recommendedName>
</protein>